<accession>A0A077WFY0</accession>
<dbReference type="InterPro" id="IPR021740">
    <property type="entry name" value="Velvet"/>
</dbReference>
<protein>
    <recommendedName>
        <fullName evidence="5">Velvet domain-containing protein</fullName>
    </recommendedName>
</protein>
<evidence type="ECO:0000313" key="6">
    <source>
        <dbReference type="EMBL" id="CDS06335.1"/>
    </source>
</evidence>
<dbReference type="Gene3D" id="2.60.40.3960">
    <property type="entry name" value="Velvet domain"/>
    <property type="match status" value="1"/>
</dbReference>
<organism evidence="6">
    <name type="scientific">Lichtheimia ramosa</name>
    <dbReference type="NCBI Taxonomy" id="688394"/>
    <lineage>
        <taxon>Eukaryota</taxon>
        <taxon>Fungi</taxon>
        <taxon>Fungi incertae sedis</taxon>
        <taxon>Mucoromycota</taxon>
        <taxon>Mucoromycotina</taxon>
        <taxon>Mucoromycetes</taxon>
        <taxon>Mucorales</taxon>
        <taxon>Lichtheimiaceae</taxon>
        <taxon>Lichtheimia</taxon>
    </lineage>
</organism>
<keyword evidence="2" id="KW-0805">Transcription regulation</keyword>
<sequence>MFHASSHIETCPIRLIVRQQPVKARLCSFKEKVDRRPVDPPPVVQLECQRQEMLHDPNLFLYATLVDTRGDDIHFTNQATPSTAGAVVQSLHKLRDTENKEGGYFIFDDISVRQEGHFRFKFSLFRIVESHVFYLCSILSDTFQVYSPKTFPGMSESTDLTKWFSDQGVRVRIRRNSNTAKRRRTTAQDMMSMQNLLLPPIQKNGCHQPVD</sequence>
<dbReference type="PANTHER" id="PTHR33572">
    <property type="entry name" value="SPORE DEVELOPMENT REGULATOR VOSA"/>
    <property type="match status" value="1"/>
</dbReference>
<keyword evidence="3" id="KW-0804">Transcription</keyword>
<dbReference type="InterPro" id="IPR038491">
    <property type="entry name" value="Velvet_dom_sf"/>
</dbReference>
<evidence type="ECO:0000256" key="2">
    <source>
        <dbReference type="ARBA" id="ARBA00023015"/>
    </source>
</evidence>
<feature type="domain" description="Velvet" evidence="5">
    <location>
        <begin position="5"/>
        <end position="174"/>
    </location>
</feature>
<dbReference type="AlphaFoldDB" id="A0A077WFY0"/>
<comment type="subcellular location">
    <subcellularLocation>
        <location evidence="1">Nucleus</location>
    </subcellularLocation>
</comment>
<gene>
    <name evidence="6" type="ORF">LRAMOSA08863</name>
</gene>
<evidence type="ECO:0000259" key="5">
    <source>
        <dbReference type="PROSITE" id="PS51821"/>
    </source>
</evidence>
<dbReference type="PROSITE" id="PS51821">
    <property type="entry name" value="VELVET"/>
    <property type="match status" value="1"/>
</dbReference>
<proteinExistence type="predicted"/>
<dbReference type="Pfam" id="PF11754">
    <property type="entry name" value="Velvet"/>
    <property type="match status" value="2"/>
</dbReference>
<keyword evidence="4" id="KW-0539">Nucleus</keyword>
<evidence type="ECO:0000256" key="1">
    <source>
        <dbReference type="ARBA" id="ARBA00004123"/>
    </source>
</evidence>
<dbReference type="OrthoDB" id="5599552at2759"/>
<evidence type="ECO:0000256" key="4">
    <source>
        <dbReference type="ARBA" id="ARBA00023242"/>
    </source>
</evidence>
<reference evidence="6" key="1">
    <citation type="journal article" date="2014" name="Genome Announc.">
        <title>De novo whole-genome sequence and genome annotation of Lichtheimia ramosa.</title>
        <authorList>
            <person name="Linde J."/>
            <person name="Schwartze V."/>
            <person name="Binder U."/>
            <person name="Lass-Florl C."/>
            <person name="Voigt K."/>
            <person name="Horn F."/>
        </authorList>
    </citation>
    <scope>NUCLEOTIDE SEQUENCE</scope>
    <source>
        <strain evidence="6">JMRC FSU:6197</strain>
    </source>
</reference>
<dbReference type="EMBL" id="LK023319">
    <property type="protein sequence ID" value="CDS06335.1"/>
    <property type="molecule type" value="Genomic_DNA"/>
</dbReference>
<dbReference type="PANTHER" id="PTHR33572:SF18">
    <property type="entry name" value="SPORE DEVELOPMENT REGULATOR VOSA"/>
    <property type="match status" value="1"/>
</dbReference>
<name>A0A077WFY0_9FUNG</name>
<evidence type="ECO:0000256" key="3">
    <source>
        <dbReference type="ARBA" id="ARBA00023163"/>
    </source>
</evidence>
<dbReference type="InterPro" id="IPR037525">
    <property type="entry name" value="Velvet_dom"/>
</dbReference>
<dbReference type="GO" id="GO:0005634">
    <property type="term" value="C:nucleus"/>
    <property type="evidence" value="ECO:0007669"/>
    <property type="project" value="UniProtKB-SubCell"/>
</dbReference>